<organism evidence="3">
    <name type="scientific">Cellulosimicrobium sp. ES-005</name>
    <dbReference type="NCBI Taxonomy" id="3163031"/>
    <lineage>
        <taxon>Bacteria</taxon>
        <taxon>Bacillati</taxon>
        <taxon>Actinomycetota</taxon>
        <taxon>Actinomycetes</taxon>
        <taxon>Micrococcales</taxon>
        <taxon>Promicromonosporaceae</taxon>
        <taxon>Cellulosimicrobium</taxon>
    </lineage>
</organism>
<dbReference type="GO" id="GO:0016765">
    <property type="term" value="F:transferase activity, transferring alkyl or aryl (other than methyl) groups"/>
    <property type="evidence" value="ECO:0007669"/>
    <property type="project" value="InterPro"/>
</dbReference>
<evidence type="ECO:0000313" key="3">
    <source>
        <dbReference type="EMBL" id="XCH29187.1"/>
    </source>
</evidence>
<dbReference type="PROSITE" id="PS01045">
    <property type="entry name" value="SQUALEN_PHYTOEN_SYN_2"/>
    <property type="match status" value="1"/>
</dbReference>
<dbReference type="EMBL" id="CP159290">
    <property type="protein sequence ID" value="XCH29187.1"/>
    <property type="molecule type" value="Genomic_DNA"/>
</dbReference>
<dbReference type="Gene3D" id="1.10.600.10">
    <property type="entry name" value="Farnesyl Diphosphate Synthase"/>
    <property type="match status" value="1"/>
</dbReference>
<comment type="pathway">
    <text evidence="1">Carotenoid biosynthesis; phytoene biosynthesis.</text>
</comment>
<gene>
    <name evidence="3" type="ORF">ABRQ22_16595</name>
</gene>
<dbReference type="GO" id="GO:0008299">
    <property type="term" value="P:isoprenoid biosynthetic process"/>
    <property type="evidence" value="ECO:0007669"/>
    <property type="project" value="UniProtKB-ARBA"/>
</dbReference>
<dbReference type="SFLD" id="SFLDG01018">
    <property type="entry name" value="Squalene/Phytoene_Synthase_Lik"/>
    <property type="match status" value="1"/>
</dbReference>
<sequence length="304" mass="32986">MGDQNDPARLYDLTAARTSRVVLASYSTSFGLGARLLDVPTRDGIDAVYGLVRIADEVVDTRRGDGAADLLDELEAETAKALDRGWSTNLVVHSFALTARRCGIGHGEVDPFFASMRTDLTVRVHDRESYERYVYGSAEVVGLMCLAVFLNARRRPGEPLRVADPVLVRGARALGAAFQKINFLRDLRTDHDELGRAYLPGVVPGRLRRRDVEAFCREVEGDLAAARAALPGLPVRPRVAVAATVAVYERLLARLAATPPEDILRARVRVPDTVKVALAARAAGGQLLGQMASGRPARPRKVLA</sequence>
<dbReference type="Pfam" id="PF00494">
    <property type="entry name" value="SQS_PSY"/>
    <property type="match status" value="1"/>
</dbReference>
<proteinExistence type="predicted"/>
<dbReference type="SUPFAM" id="SSF48576">
    <property type="entry name" value="Terpenoid synthases"/>
    <property type="match status" value="1"/>
</dbReference>
<dbReference type="InterPro" id="IPR008949">
    <property type="entry name" value="Isoprenoid_synthase_dom_sf"/>
</dbReference>
<dbReference type="SFLD" id="SFLDS00005">
    <property type="entry name" value="Isoprenoid_Synthase_Type_I"/>
    <property type="match status" value="1"/>
</dbReference>
<dbReference type="AlphaFoldDB" id="A0AAU8FX42"/>
<dbReference type="RefSeq" id="WP_353707511.1">
    <property type="nucleotide sequence ID" value="NZ_CP159290.1"/>
</dbReference>
<reference evidence="3" key="1">
    <citation type="submission" date="2024-06" db="EMBL/GenBank/DDBJ databases">
        <title>Complete genome sequence of the cellulolytic actinobacterium, Cellulosimicrobium ES-005.</title>
        <authorList>
            <person name="Matthews C.T."/>
            <person name="Underwood K.D."/>
            <person name="Ghanchi K.M."/>
            <person name="Fields S.D."/>
            <person name="Gardner S.G."/>
        </authorList>
    </citation>
    <scope>NUCLEOTIDE SEQUENCE</scope>
    <source>
        <strain evidence="3">ES-005</strain>
    </source>
</reference>
<keyword evidence="2" id="KW-0808">Transferase</keyword>
<protein>
    <submittedName>
        <fullName evidence="3">Squalene/phytoene synthase family protein</fullName>
    </submittedName>
</protein>
<evidence type="ECO:0000256" key="1">
    <source>
        <dbReference type="ARBA" id="ARBA00004684"/>
    </source>
</evidence>
<dbReference type="PANTHER" id="PTHR31480">
    <property type="entry name" value="BIFUNCTIONAL LYCOPENE CYCLASE/PHYTOENE SYNTHASE"/>
    <property type="match status" value="1"/>
</dbReference>
<name>A0AAU8FX42_9MICO</name>
<dbReference type="InterPro" id="IPR002060">
    <property type="entry name" value="Squ/phyt_synthse"/>
</dbReference>
<dbReference type="InterPro" id="IPR019845">
    <property type="entry name" value="Squalene/phytoene_synthase_CS"/>
</dbReference>
<accession>A0AAU8FX42</accession>
<evidence type="ECO:0000256" key="2">
    <source>
        <dbReference type="ARBA" id="ARBA00022679"/>
    </source>
</evidence>